<comment type="pathway">
    <text evidence="2 15">Protein modification; protein glycosylation.</text>
</comment>
<dbReference type="Pfam" id="PF02366">
    <property type="entry name" value="PMT"/>
    <property type="match status" value="1"/>
</dbReference>
<accession>A0A875S8M8</accession>
<dbReference type="KEGG" id="bnn:FOA43_003628"/>
<dbReference type="InterPro" id="IPR032421">
    <property type="entry name" value="PMT_4TMC"/>
</dbReference>
<dbReference type="UniPathway" id="UPA00378"/>
<dbReference type="InterPro" id="IPR016093">
    <property type="entry name" value="MIR_motif"/>
</dbReference>
<feature type="transmembrane region" description="Helical" evidence="15">
    <location>
        <begin position="183"/>
        <end position="202"/>
    </location>
</feature>
<name>A0A875S8M8_EENNA</name>
<keyword evidence="8" id="KW-0677">Repeat</keyword>
<gene>
    <name evidence="17" type="ORF">FOA43_003628</name>
</gene>
<evidence type="ECO:0000256" key="1">
    <source>
        <dbReference type="ARBA" id="ARBA00004477"/>
    </source>
</evidence>
<evidence type="ECO:0000256" key="12">
    <source>
        <dbReference type="ARBA" id="ARBA00023180"/>
    </source>
</evidence>
<evidence type="ECO:0000256" key="10">
    <source>
        <dbReference type="ARBA" id="ARBA00022989"/>
    </source>
</evidence>
<evidence type="ECO:0000256" key="15">
    <source>
        <dbReference type="RuleBase" id="RU367007"/>
    </source>
</evidence>
<dbReference type="PROSITE" id="PS50919">
    <property type="entry name" value="MIR"/>
    <property type="match status" value="3"/>
</dbReference>
<sequence length="730" mass="84164">MAAKPIELNDEPDTQFSSEKGPLRAFVSRKTSSVPLQINVTEKIHLLLLLIVAIAVRRWNIAEPPSVVFDESIVGKSINNYLTHAFSLDTDPPAVKLLYTWLVELCNYVSPTFNFNTGESYLNSESQPFFPYTVTRGFSSLLGGCTILFTYRTLRASDVRHYIALFGAFIVAFENSISEQSRFMFVDSPMLFFIAFAVSMIKTLQNSRAFSRKWLSVLFLSGISLGFVISSRVIGIFTLIWAILVTIKETWFDLGDLRLKTSFVMKTGFSKLTAFLTIPFTIYLFFFFIHLNILTNKGPGYGKMSPEFERGLAHNHLSNLIEEVSYGSDIMLRNFHSGQYLHSYNGTYPNGHQQITLVDDYQDEENLWFVEERVKALGNELLEKLKPIRNGKTLRLFHKNTKAFLRIHESSKPALSEQDYNKEASALGNDSWTGDDFADFEVKIASDYCKTEHGKHTLKAGNTIFQLYNRKKSCYLLGTDKKLPEDWGHGQTEVICIESPTFVKSLWFVDYNRHPLFNEDSNTVDFKKLSFWEKFIETNNAMLKLFSENKFEHEYMSKPKEWIFLSRGIPYFVQPGKTIYLLGNLITYYLVAFSVIIFGLWELGKLITWNPNRVTTSSGRVYDYEFHGLDFFIGYLINLVPFYLMDQTVFLFHYIPALYFGILLVCQTFEFIVSRRAKVGYCFMLLWGVAILVTYIEFAPLIYGLKWTRQACERMLISPAWDNLCLAYAE</sequence>
<dbReference type="GO" id="GO:0004169">
    <property type="term" value="F:dolichyl-phosphate-mannose-protein mannosyltransferase activity"/>
    <property type="evidence" value="ECO:0007669"/>
    <property type="project" value="UniProtKB-UniRule"/>
</dbReference>
<dbReference type="PANTHER" id="PTHR10050:SF50">
    <property type="entry name" value="DOLICHYL-PHOSPHATE-MANNOSE--PROTEIN MANNOSYLTRANSFERASE 1-RELATED"/>
    <property type="match status" value="1"/>
</dbReference>
<dbReference type="Gene3D" id="2.80.10.50">
    <property type="match status" value="1"/>
</dbReference>
<keyword evidence="18" id="KW-1185">Reference proteome</keyword>
<keyword evidence="5 15" id="KW-0328">Glycosyltransferase</keyword>
<feature type="transmembrane region" description="Helical" evidence="15">
    <location>
        <begin position="651"/>
        <end position="673"/>
    </location>
</feature>
<evidence type="ECO:0000256" key="2">
    <source>
        <dbReference type="ARBA" id="ARBA00004922"/>
    </source>
</evidence>
<dbReference type="InterPro" id="IPR003342">
    <property type="entry name" value="ArnT-like_N"/>
</dbReference>
<dbReference type="EMBL" id="CP064815">
    <property type="protein sequence ID" value="QPG76242.1"/>
    <property type="molecule type" value="Genomic_DNA"/>
</dbReference>
<evidence type="ECO:0000256" key="8">
    <source>
        <dbReference type="ARBA" id="ARBA00022737"/>
    </source>
</evidence>
<keyword evidence="7 15" id="KW-0812">Transmembrane</keyword>
<dbReference type="SMART" id="SM00472">
    <property type="entry name" value="MIR"/>
    <property type="match status" value="3"/>
</dbReference>
<evidence type="ECO:0000313" key="18">
    <source>
        <dbReference type="Proteomes" id="UP000662931"/>
    </source>
</evidence>
<feature type="transmembrane region" description="Helical" evidence="15">
    <location>
        <begin position="579"/>
        <end position="601"/>
    </location>
</feature>
<feature type="transmembrane region" description="Helical" evidence="15">
    <location>
        <begin position="214"/>
        <end position="244"/>
    </location>
</feature>
<proteinExistence type="inferred from homology"/>
<feature type="domain" description="MIR" evidence="16">
    <location>
        <begin position="321"/>
        <end position="373"/>
    </location>
</feature>
<dbReference type="InterPro" id="IPR036300">
    <property type="entry name" value="MIR_dom_sf"/>
</dbReference>
<evidence type="ECO:0000256" key="3">
    <source>
        <dbReference type="ARBA" id="ARBA00007222"/>
    </source>
</evidence>
<organism evidence="17 18">
    <name type="scientific">Eeniella nana</name>
    <name type="common">Yeast</name>
    <name type="synonym">Brettanomyces nanus</name>
    <dbReference type="NCBI Taxonomy" id="13502"/>
    <lineage>
        <taxon>Eukaryota</taxon>
        <taxon>Fungi</taxon>
        <taxon>Dikarya</taxon>
        <taxon>Ascomycota</taxon>
        <taxon>Saccharomycotina</taxon>
        <taxon>Pichiomycetes</taxon>
        <taxon>Pichiales</taxon>
        <taxon>Pichiaceae</taxon>
        <taxon>Brettanomyces</taxon>
    </lineage>
</organism>
<comment type="catalytic activity">
    <reaction evidence="14 15">
        <text>a di-trans,poly-cis-dolichyl beta-D-mannosyl phosphate + L-seryl-[protein] = 3-O-(alpha-D-mannosyl)-L-seryl-[protein] + a di-trans,poly-cis-dolichyl phosphate + H(+)</text>
        <dbReference type="Rhea" id="RHEA:17377"/>
        <dbReference type="Rhea" id="RHEA-COMP:9863"/>
        <dbReference type="Rhea" id="RHEA-COMP:13546"/>
        <dbReference type="Rhea" id="RHEA-COMP:19498"/>
        <dbReference type="Rhea" id="RHEA-COMP:19501"/>
        <dbReference type="ChEBI" id="CHEBI:15378"/>
        <dbReference type="ChEBI" id="CHEBI:29999"/>
        <dbReference type="ChEBI" id="CHEBI:57683"/>
        <dbReference type="ChEBI" id="CHEBI:58211"/>
        <dbReference type="ChEBI" id="CHEBI:137321"/>
        <dbReference type="EC" id="2.4.1.109"/>
    </reaction>
</comment>
<evidence type="ECO:0000256" key="13">
    <source>
        <dbReference type="ARBA" id="ARBA00045085"/>
    </source>
</evidence>
<dbReference type="EC" id="2.4.1.109" evidence="4 15"/>
<evidence type="ECO:0000256" key="6">
    <source>
        <dbReference type="ARBA" id="ARBA00022679"/>
    </source>
</evidence>
<keyword evidence="11 15" id="KW-0472">Membrane</keyword>
<dbReference type="Pfam" id="PF16192">
    <property type="entry name" value="PMT_4TMC"/>
    <property type="match status" value="1"/>
</dbReference>
<evidence type="ECO:0000256" key="7">
    <source>
        <dbReference type="ARBA" id="ARBA00022692"/>
    </source>
</evidence>
<evidence type="ECO:0000256" key="9">
    <source>
        <dbReference type="ARBA" id="ARBA00022824"/>
    </source>
</evidence>
<dbReference type="GeneID" id="62197028"/>
<feature type="transmembrane region" description="Helical" evidence="15">
    <location>
        <begin position="161"/>
        <end position="177"/>
    </location>
</feature>
<comment type="subcellular location">
    <subcellularLocation>
        <location evidence="1 15">Endoplasmic reticulum membrane</location>
        <topology evidence="1 15">Multi-pass membrane protein</topology>
    </subcellularLocation>
</comment>
<keyword evidence="12" id="KW-0325">Glycoprotein</keyword>
<feature type="transmembrane region" description="Helical" evidence="15">
    <location>
        <begin position="272"/>
        <end position="294"/>
    </location>
</feature>
<feature type="transmembrane region" description="Helical" evidence="15">
    <location>
        <begin position="626"/>
        <end position="644"/>
    </location>
</feature>
<keyword evidence="10 15" id="KW-1133">Transmembrane helix</keyword>
<evidence type="ECO:0000259" key="16">
    <source>
        <dbReference type="PROSITE" id="PS50919"/>
    </source>
</evidence>
<evidence type="ECO:0000256" key="5">
    <source>
        <dbReference type="ARBA" id="ARBA00022676"/>
    </source>
</evidence>
<keyword evidence="9 15" id="KW-0256">Endoplasmic reticulum</keyword>
<feature type="domain" description="MIR" evidence="16">
    <location>
        <begin position="455"/>
        <end position="512"/>
    </location>
</feature>
<feature type="domain" description="MIR" evidence="16">
    <location>
        <begin position="385"/>
        <end position="437"/>
    </location>
</feature>
<evidence type="ECO:0000313" key="17">
    <source>
        <dbReference type="EMBL" id="QPG76242.1"/>
    </source>
</evidence>
<comment type="similarity">
    <text evidence="3 15">Belongs to the glycosyltransferase 39 family.</text>
</comment>
<dbReference type="SUPFAM" id="SSF82109">
    <property type="entry name" value="MIR domain"/>
    <property type="match status" value="1"/>
</dbReference>
<dbReference type="Proteomes" id="UP000662931">
    <property type="component" value="Chromosome 4"/>
</dbReference>
<evidence type="ECO:0000256" key="14">
    <source>
        <dbReference type="ARBA" id="ARBA00045102"/>
    </source>
</evidence>
<dbReference type="RefSeq" id="XP_038779807.1">
    <property type="nucleotide sequence ID" value="XM_038923879.1"/>
</dbReference>
<evidence type="ECO:0000256" key="4">
    <source>
        <dbReference type="ARBA" id="ARBA00012839"/>
    </source>
</evidence>
<comment type="catalytic activity">
    <reaction evidence="13 15">
        <text>a di-trans,poly-cis-dolichyl beta-D-mannosyl phosphate + L-threonyl-[protein] = 3-O-(alpha-D-mannosyl)-L-threonyl-[protein] + a di-trans,poly-cis-dolichyl phosphate + H(+)</text>
        <dbReference type="Rhea" id="RHEA:53396"/>
        <dbReference type="Rhea" id="RHEA-COMP:11060"/>
        <dbReference type="Rhea" id="RHEA-COMP:13547"/>
        <dbReference type="Rhea" id="RHEA-COMP:19498"/>
        <dbReference type="Rhea" id="RHEA-COMP:19501"/>
        <dbReference type="ChEBI" id="CHEBI:15378"/>
        <dbReference type="ChEBI" id="CHEBI:30013"/>
        <dbReference type="ChEBI" id="CHEBI:57683"/>
        <dbReference type="ChEBI" id="CHEBI:58211"/>
        <dbReference type="ChEBI" id="CHEBI:137323"/>
        <dbReference type="EC" id="2.4.1.109"/>
    </reaction>
</comment>
<dbReference type="InterPro" id="IPR027005">
    <property type="entry name" value="PMT-like"/>
</dbReference>
<reference evidence="17" key="1">
    <citation type="submission" date="2020-10" db="EMBL/GenBank/DDBJ databases">
        <authorList>
            <person name="Roach M.J.R."/>
        </authorList>
    </citation>
    <scope>NUCLEOTIDE SEQUENCE</scope>
    <source>
        <strain evidence="17">CBS 1945</strain>
    </source>
</reference>
<dbReference type="PANTHER" id="PTHR10050">
    <property type="entry name" value="DOLICHYL-PHOSPHATE-MANNOSE--PROTEIN MANNOSYLTRANSFERASE"/>
    <property type="match status" value="1"/>
</dbReference>
<dbReference type="Pfam" id="PF02815">
    <property type="entry name" value="MIR"/>
    <property type="match status" value="1"/>
</dbReference>
<comment type="function">
    <text evidence="15">Transfers mannose from Dol-P-mannose to Ser or Thr residues on proteins.</text>
</comment>
<evidence type="ECO:0000256" key="11">
    <source>
        <dbReference type="ARBA" id="ARBA00023136"/>
    </source>
</evidence>
<dbReference type="GO" id="GO:0005789">
    <property type="term" value="C:endoplasmic reticulum membrane"/>
    <property type="evidence" value="ECO:0007669"/>
    <property type="project" value="UniProtKB-SubCell"/>
</dbReference>
<feature type="transmembrane region" description="Helical" evidence="15">
    <location>
        <begin position="685"/>
        <end position="705"/>
    </location>
</feature>
<protein>
    <recommendedName>
        <fullName evidence="4 15">Dolichyl-phosphate-mannose--protein mannosyltransferase</fullName>
        <ecNumber evidence="4 15">2.4.1.109</ecNumber>
    </recommendedName>
</protein>
<keyword evidence="6 15" id="KW-0808">Transferase</keyword>
<dbReference type="AlphaFoldDB" id="A0A875S8M8"/>
<dbReference type="OrthoDB" id="292747at2759"/>